<proteinExistence type="predicted"/>
<evidence type="ECO:0000256" key="1">
    <source>
        <dbReference type="SAM" id="MobiDB-lite"/>
    </source>
</evidence>
<feature type="compositionally biased region" description="Basic and acidic residues" evidence="1">
    <location>
        <begin position="71"/>
        <end position="99"/>
    </location>
</feature>
<dbReference type="AlphaFoldDB" id="A0A0F9EJ58"/>
<sequence length="276" mass="33242">MRTRLADPLRVCLDCGMGAIKEEDLKLFSKNKVSNYGRMNLCKKCDNERHRKYDDAHPEQVKERQKKHREANREKTRERNRKQYEANPEKHRERARKYREDYPEKVKEANRKWQKANPEKVRKYREVNREKRTEYGRLYFIANREKINEQCRKRYEKNPFKYRLYNIRERSNKNGLAFDLDLEYLKQLWNDCNGFCSMTGVPMLKKSDGNDPFVVCIDRIIPEKGYIKGNVRLVSLWYNTARSNWGDAFTLEMCQRVAERAYSPEMIEMLEAEGGK</sequence>
<gene>
    <name evidence="2" type="ORF">LCGC14_2067940</name>
</gene>
<dbReference type="EMBL" id="LAZR01024747">
    <property type="protein sequence ID" value="KKL74133.1"/>
    <property type="molecule type" value="Genomic_DNA"/>
</dbReference>
<reference evidence="2" key="1">
    <citation type="journal article" date="2015" name="Nature">
        <title>Complex archaea that bridge the gap between prokaryotes and eukaryotes.</title>
        <authorList>
            <person name="Spang A."/>
            <person name="Saw J.H."/>
            <person name="Jorgensen S.L."/>
            <person name="Zaremba-Niedzwiedzka K."/>
            <person name="Martijn J."/>
            <person name="Lind A.E."/>
            <person name="van Eijk R."/>
            <person name="Schleper C."/>
            <person name="Guy L."/>
            <person name="Ettema T.J."/>
        </authorList>
    </citation>
    <scope>NUCLEOTIDE SEQUENCE</scope>
</reference>
<protein>
    <submittedName>
        <fullName evidence="2">Uncharacterized protein</fullName>
    </submittedName>
</protein>
<name>A0A0F9EJ58_9ZZZZ</name>
<feature type="region of interest" description="Disordered" evidence="1">
    <location>
        <begin position="50"/>
        <end position="99"/>
    </location>
</feature>
<organism evidence="2">
    <name type="scientific">marine sediment metagenome</name>
    <dbReference type="NCBI Taxonomy" id="412755"/>
    <lineage>
        <taxon>unclassified sequences</taxon>
        <taxon>metagenomes</taxon>
        <taxon>ecological metagenomes</taxon>
    </lineage>
</organism>
<feature type="compositionally biased region" description="Basic and acidic residues" evidence="1">
    <location>
        <begin position="50"/>
        <end position="63"/>
    </location>
</feature>
<evidence type="ECO:0000313" key="2">
    <source>
        <dbReference type="EMBL" id="KKL74133.1"/>
    </source>
</evidence>
<accession>A0A0F9EJ58</accession>
<comment type="caution">
    <text evidence="2">The sequence shown here is derived from an EMBL/GenBank/DDBJ whole genome shotgun (WGS) entry which is preliminary data.</text>
</comment>